<dbReference type="InterPro" id="IPR050807">
    <property type="entry name" value="TransReg_Diox_bact_type"/>
</dbReference>
<dbReference type="SMART" id="SM00530">
    <property type="entry name" value="HTH_XRE"/>
    <property type="match status" value="1"/>
</dbReference>
<protein>
    <recommendedName>
        <fullName evidence="2">HTH cro/C1-type domain-containing protein</fullName>
    </recommendedName>
</protein>
<keyword evidence="1" id="KW-0238">DNA-binding</keyword>
<accession>A0ABP4UG45</accession>
<sequence>MSTPTPEKDAALSEDLGARLREAREAAGMSMRALARSSGVSQPFLSLVERGQSAPSLSTLYRIAGALGVAPTTLMPAEDAARHPATGTVSYLRHGEGRRLPVADSANSATGVVLSAHPHLEVVEYDVSPGEDLGEWFSSPGILTLTVLSGQLTVEVDGEGAWDLAAGDALTHPSHIPHKWTANPTTGAHMVLSIAR</sequence>
<evidence type="ECO:0000259" key="2">
    <source>
        <dbReference type="PROSITE" id="PS50943"/>
    </source>
</evidence>
<evidence type="ECO:0000313" key="4">
    <source>
        <dbReference type="Proteomes" id="UP001501690"/>
    </source>
</evidence>
<organism evidence="3 4">
    <name type="scientific">Microbacterium sediminicola</name>
    <dbReference type="NCBI Taxonomy" id="415210"/>
    <lineage>
        <taxon>Bacteria</taxon>
        <taxon>Bacillati</taxon>
        <taxon>Actinomycetota</taxon>
        <taxon>Actinomycetes</taxon>
        <taxon>Micrococcales</taxon>
        <taxon>Microbacteriaceae</taxon>
        <taxon>Microbacterium</taxon>
    </lineage>
</organism>
<dbReference type="SUPFAM" id="SSF51182">
    <property type="entry name" value="RmlC-like cupins"/>
    <property type="match status" value="1"/>
</dbReference>
<dbReference type="PROSITE" id="PS50943">
    <property type="entry name" value="HTH_CROC1"/>
    <property type="match status" value="1"/>
</dbReference>
<dbReference type="InterPro" id="IPR013096">
    <property type="entry name" value="Cupin_2"/>
</dbReference>
<dbReference type="InterPro" id="IPR011051">
    <property type="entry name" value="RmlC_Cupin_sf"/>
</dbReference>
<dbReference type="RefSeq" id="WP_344072884.1">
    <property type="nucleotide sequence ID" value="NZ_BAAAPL010000002.1"/>
</dbReference>
<proteinExistence type="predicted"/>
<dbReference type="EMBL" id="BAAAPL010000002">
    <property type="protein sequence ID" value="GAA1705038.1"/>
    <property type="molecule type" value="Genomic_DNA"/>
</dbReference>
<dbReference type="Pfam" id="PF07883">
    <property type="entry name" value="Cupin_2"/>
    <property type="match status" value="1"/>
</dbReference>
<name>A0ABP4UG45_9MICO</name>
<comment type="caution">
    <text evidence="3">The sequence shown here is derived from an EMBL/GenBank/DDBJ whole genome shotgun (WGS) entry which is preliminary data.</text>
</comment>
<feature type="domain" description="HTH cro/C1-type" evidence="2">
    <location>
        <begin position="20"/>
        <end position="74"/>
    </location>
</feature>
<dbReference type="Proteomes" id="UP001501690">
    <property type="component" value="Unassembled WGS sequence"/>
</dbReference>
<dbReference type="SUPFAM" id="SSF47413">
    <property type="entry name" value="lambda repressor-like DNA-binding domains"/>
    <property type="match status" value="1"/>
</dbReference>
<evidence type="ECO:0000256" key="1">
    <source>
        <dbReference type="ARBA" id="ARBA00023125"/>
    </source>
</evidence>
<gene>
    <name evidence="3" type="ORF">GCM10009808_23770</name>
</gene>
<keyword evidence="4" id="KW-1185">Reference proteome</keyword>
<dbReference type="InterPro" id="IPR010982">
    <property type="entry name" value="Lambda_DNA-bd_dom_sf"/>
</dbReference>
<dbReference type="Gene3D" id="1.10.260.40">
    <property type="entry name" value="lambda repressor-like DNA-binding domains"/>
    <property type="match status" value="1"/>
</dbReference>
<dbReference type="PANTHER" id="PTHR46797">
    <property type="entry name" value="HTH-TYPE TRANSCRIPTIONAL REGULATOR"/>
    <property type="match status" value="1"/>
</dbReference>
<dbReference type="InterPro" id="IPR001387">
    <property type="entry name" value="Cro/C1-type_HTH"/>
</dbReference>
<dbReference type="InterPro" id="IPR014710">
    <property type="entry name" value="RmlC-like_jellyroll"/>
</dbReference>
<dbReference type="CDD" id="cd02209">
    <property type="entry name" value="cupin_XRE_C"/>
    <property type="match status" value="1"/>
</dbReference>
<dbReference type="Pfam" id="PF01381">
    <property type="entry name" value="HTH_3"/>
    <property type="match status" value="1"/>
</dbReference>
<reference evidence="4" key="1">
    <citation type="journal article" date="2019" name="Int. J. Syst. Evol. Microbiol.">
        <title>The Global Catalogue of Microorganisms (GCM) 10K type strain sequencing project: providing services to taxonomists for standard genome sequencing and annotation.</title>
        <authorList>
            <consortium name="The Broad Institute Genomics Platform"/>
            <consortium name="The Broad Institute Genome Sequencing Center for Infectious Disease"/>
            <person name="Wu L."/>
            <person name="Ma J."/>
        </authorList>
    </citation>
    <scope>NUCLEOTIDE SEQUENCE [LARGE SCALE GENOMIC DNA]</scope>
    <source>
        <strain evidence="4">JCM 15577</strain>
    </source>
</reference>
<dbReference type="PANTHER" id="PTHR46797:SF1">
    <property type="entry name" value="METHYLPHOSPHONATE SYNTHASE"/>
    <property type="match status" value="1"/>
</dbReference>
<dbReference type="CDD" id="cd00093">
    <property type="entry name" value="HTH_XRE"/>
    <property type="match status" value="1"/>
</dbReference>
<evidence type="ECO:0000313" key="3">
    <source>
        <dbReference type="EMBL" id="GAA1705038.1"/>
    </source>
</evidence>
<dbReference type="Gene3D" id="2.60.120.10">
    <property type="entry name" value="Jelly Rolls"/>
    <property type="match status" value="1"/>
</dbReference>